<proteinExistence type="predicted"/>
<name>A0AAD2HCJ2_9AGAR</name>
<dbReference type="AlphaFoldDB" id="A0AAD2HCJ2"/>
<feature type="region of interest" description="Disordered" evidence="1">
    <location>
        <begin position="947"/>
        <end position="966"/>
    </location>
</feature>
<keyword evidence="3" id="KW-1185">Reference proteome</keyword>
<feature type="compositionally biased region" description="Basic and acidic residues" evidence="1">
    <location>
        <begin position="9"/>
        <end position="22"/>
    </location>
</feature>
<feature type="compositionally biased region" description="Low complexity" evidence="1">
    <location>
        <begin position="141"/>
        <end position="154"/>
    </location>
</feature>
<feature type="region of interest" description="Disordered" evidence="1">
    <location>
        <begin position="846"/>
        <end position="882"/>
    </location>
</feature>
<reference evidence="2" key="1">
    <citation type="submission" date="2023-11" db="EMBL/GenBank/DDBJ databases">
        <authorList>
            <person name="De Vega J J."/>
            <person name="De Vega J J."/>
        </authorList>
    </citation>
    <scope>NUCLEOTIDE SEQUENCE</scope>
</reference>
<organism evidence="2 3">
    <name type="scientific">Mycena citricolor</name>
    <dbReference type="NCBI Taxonomy" id="2018698"/>
    <lineage>
        <taxon>Eukaryota</taxon>
        <taxon>Fungi</taxon>
        <taxon>Dikarya</taxon>
        <taxon>Basidiomycota</taxon>
        <taxon>Agaricomycotina</taxon>
        <taxon>Agaricomycetes</taxon>
        <taxon>Agaricomycetidae</taxon>
        <taxon>Agaricales</taxon>
        <taxon>Marasmiineae</taxon>
        <taxon>Mycenaceae</taxon>
        <taxon>Mycena</taxon>
    </lineage>
</organism>
<feature type="region of interest" description="Disordered" evidence="1">
    <location>
        <begin position="1"/>
        <end position="22"/>
    </location>
</feature>
<feature type="compositionally biased region" description="Low complexity" evidence="1">
    <location>
        <begin position="794"/>
        <end position="804"/>
    </location>
</feature>
<feature type="region of interest" description="Disordered" evidence="1">
    <location>
        <begin position="123"/>
        <end position="157"/>
    </location>
</feature>
<dbReference type="Proteomes" id="UP001295794">
    <property type="component" value="Unassembled WGS sequence"/>
</dbReference>
<feature type="compositionally biased region" description="Low complexity" evidence="1">
    <location>
        <begin position="811"/>
        <end position="826"/>
    </location>
</feature>
<evidence type="ECO:0000313" key="2">
    <source>
        <dbReference type="EMBL" id="CAK5272655.1"/>
    </source>
</evidence>
<evidence type="ECO:0000313" key="3">
    <source>
        <dbReference type="Proteomes" id="UP001295794"/>
    </source>
</evidence>
<accession>A0AAD2HCJ2</accession>
<feature type="compositionally biased region" description="Acidic residues" evidence="1">
    <location>
        <begin position="906"/>
        <end position="918"/>
    </location>
</feature>
<feature type="compositionally biased region" description="Polar residues" evidence="1">
    <location>
        <begin position="848"/>
        <end position="861"/>
    </location>
</feature>
<feature type="compositionally biased region" description="Basic residues" evidence="1">
    <location>
        <begin position="715"/>
        <end position="734"/>
    </location>
</feature>
<feature type="region of interest" description="Disordered" evidence="1">
    <location>
        <begin position="611"/>
        <end position="669"/>
    </location>
</feature>
<feature type="region of interest" description="Disordered" evidence="1">
    <location>
        <begin position="771"/>
        <end position="832"/>
    </location>
</feature>
<dbReference type="EMBL" id="CAVNYO010000183">
    <property type="protein sequence ID" value="CAK5272655.1"/>
    <property type="molecule type" value="Genomic_DNA"/>
</dbReference>
<gene>
    <name evidence="2" type="ORF">MYCIT1_LOCUS18456</name>
</gene>
<feature type="compositionally biased region" description="Polar residues" evidence="1">
    <location>
        <begin position="952"/>
        <end position="966"/>
    </location>
</feature>
<feature type="compositionally biased region" description="Polar residues" evidence="1">
    <location>
        <begin position="130"/>
        <end position="140"/>
    </location>
</feature>
<protein>
    <submittedName>
        <fullName evidence="2">Uncharacterized protein</fullName>
    </submittedName>
</protein>
<feature type="region of interest" description="Disordered" evidence="1">
    <location>
        <begin position="695"/>
        <end position="741"/>
    </location>
</feature>
<comment type="caution">
    <text evidence="2">The sequence shown here is derived from an EMBL/GenBank/DDBJ whole genome shotgun (WGS) entry which is preliminary data.</text>
</comment>
<feature type="region of interest" description="Disordered" evidence="1">
    <location>
        <begin position="896"/>
        <end position="927"/>
    </location>
</feature>
<evidence type="ECO:0000256" key="1">
    <source>
        <dbReference type="SAM" id="MobiDB-lite"/>
    </source>
</evidence>
<feature type="compositionally biased region" description="Polar residues" evidence="1">
    <location>
        <begin position="624"/>
        <end position="634"/>
    </location>
</feature>
<sequence>MQSNISNTESKDSDCGSSLLERDELQSQRVYPRLRRFSSIYATKASNVTETSPVRQPHDETWIPIFSVPDYRNASEFVPPASHFVSPFDQPALKRIVSVPNPIRTPRSTPSFMRAYQVSECHEKRREESITSTIDSVSADSTGSEASSEIGASSKRSLGSDLGEGALIIEGENSDGEDQVTLGMKLKALPSGVGGFLAMLSQSAPFDPDRPGLPPDARQQQQVVFRSNLGHMMQPYGPGRTINMFYQNIGHVVETKANQLAHRLGYGPLAAREKIEATMGEGDFRLARLRAVESRNKMDNFAKEDADFIKALGKHCCTLLTYTQRSEAVITHIQAFNSIFGLVGLYPGLRAFFLASSMLRSAGGLQAPNIQELWDSSRPSVFRSDRELQERQYWSTLAASALAQTEISELFDRTQVENLTACGSEMCAIEKLMISVSDHENAHRPLAIRCLHGILTLPLFWVSLDRRRIELVRKLCVTILLVLQDLDMDNLNPTIDEQDIDKRPLYDFDGLDLLISVVLDGMCAWRTEFVRKRAKRPGATLDPDDSSFKKFCEVVSMLRRPLPQKLLPQSSPRATGQDIERLLDGQVSQEILECHIWTRSPGASEKVPITSATARHPSARSEACTFQATRSMSSRSERPLRSHRASHTRDSTPSMLWTAPKPPPDLTEDWDARKRKVEPDENWWISYEFTKDNAKPLWPLPQPRDSDTGADGTIRRGRQRQSRSTLQRRMRLSPRGKTSPIAAVHGLPQPGWVDPHVHHGIPSIVISHVDEDEDECEDDSLSHSSLDAFSLGYPSPKSDTSVPSDSDDAVSDAGGESLPSPQSVSVSPPPAWKSWSEEAKRYSPWQARASSLSPSPTSVTQPLPPSSQIPAMRLRPRSPSPLGEFSSLIAFGSVTVDTQGSCEEDKHDEDEDEDEDEATVSQSESETRLATVYARIYVISVRDKTSVDALGSGSTKVQHTEQAGVE</sequence>